<dbReference type="CTD" id="554251"/>
<name>A0A3Q7NRR7_CALUR</name>
<reference evidence="2" key="2">
    <citation type="submission" date="2025-08" db="UniProtKB">
        <authorList>
            <consortium name="RefSeq"/>
        </authorList>
    </citation>
    <scope>IDENTIFICATION</scope>
    <source>
        <tissue evidence="2">Blood</tissue>
    </source>
</reference>
<evidence type="ECO:0000313" key="2">
    <source>
        <dbReference type="RefSeq" id="XP_025724340.1"/>
    </source>
</evidence>
<sequence>MAKDSNSKGFNSLEELPRHWSLLSYFPKTSRGSSLLSRGIKILTTKANSDHKQPNEWEQLWPWQVQKHRLHMRIIC</sequence>
<protein>
    <submittedName>
        <fullName evidence="2">F-box only protein 48 isoform X2</fullName>
    </submittedName>
</protein>
<evidence type="ECO:0000313" key="1">
    <source>
        <dbReference type="Proteomes" id="UP000286641"/>
    </source>
</evidence>
<reference key="1">
    <citation type="submission" date="2019-01" db="UniProtKB">
        <authorList>
            <consortium name="RefSeq"/>
        </authorList>
    </citation>
    <scope>IDENTIFICATION</scope>
</reference>
<dbReference type="AlphaFoldDB" id="A0A3Q7NRR7"/>
<accession>A0A3Q7NRR7</accession>
<dbReference type="Proteomes" id="UP000286641">
    <property type="component" value="Unplaced"/>
</dbReference>
<proteinExistence type="predicted"/>
<dbReference type="RefSeq" id="XP_025724340.1">
    <property type="nucleotide sequence ID" value="XM_025868555.1"/>
</dbReference>
<gene>
    <name evidence="2" type="primary">FBXO48</name>
</gene>
<keyword evidence="1" id="KW-1185">Reference proteome</keyword>
<organism evidence="1 2">
    <name type="scientific">Callorhinus ursinus</name>
    <name type="common">Northern fur seal</name>
    <dbReference type="NCBI Taxonomy" id="34884"/>
    <lineage>
        <taxon>Eukaryota</taxon>
        <taxon>Metazoa</taxon>
        <taxon>Chordata</taxon>
        <taxon>Craniata</taxon>
        <taxon>Vertebrata</taxon>
        <taxon>Euteleostomi</taxon>
        <taxon>Mammalia</taxon>
        <taxon>Eutheria</taxon>
        <taxon>Laurasiatheria</taxon>
        <taxon>Carnivora</taxon>
        <taxon>Caniformia</taxon>
        <taxon>Pinnipedia</taxon>
        <taxon>Otariidae</taxon>
        <taxon>Callorhinus</taxon>
    </lineage>
</organism>